<reference evidence="2 3" key="1">
    <citation type="submission" date="2020-01" db="EMBL/GenBank/DDBJ databases">
        <title>Microvirga sp. nov., an arsenate reduction bacterium isolated from Tibet hotspring sediments.</title>
        <authorList>
            <person name="Yuan C.-G."/>
        </authorList>
    </citation>
    <scope>NUCLEOTIDE SEQUENCE [LARGE SCALE GENOMIC DNA]</scope>
    <source>
        <strain evidence="2 3">SYSU G3D203</strain>
    </source>
</reference>
<evidence type="ECO:0000313" key="3">
    <source>
        <dbReference type="Proteomes" id="UP000818323"/>
    </source>
</evidence>
<protein>
    <submittedName>
        <fullName evidence="2">Metallophosphoesterase</fullName>
    </submittedName>
</protein>
<comment type="caution">
    <text evidence="2">The sequence shown here is derived from an EMBL/GenBank/DDBJ whole genome shotgun (WGS) entry which is preliminary data.</text>
</comment>
<name>A0ABW9YTX9_9HYPH</name>
<feature type="compositionally biased region" description="Low complexity" evidence="1">
    <location>
        <begin position="1"/>
        <end position="11"/>
    </location>
</feature>
<proteinExistence type="predicted"/>
<accession>A0ABW9YTX9</accession>
<dbReference type="Proteomes" id="UP000818323">
    <property type="component" value="Unassembled WGS sequence"/>
</dbReference>
<feature type="region of interest" description="Disordered" evidence="1">
    <location>
        <begin position="326"/>
        <end position="345"/>
    </location>
</feature>
<gene>
    <name evidence="2" type="ORF">GR303_05030</name>
</gene>
<dbReference type="PANTHER" id="PTHR37844:SF2">
    <property type="entry name" value="SER_THR PROTEIN PHOSPHATASE SUPERFAMILY (AFU_ORTHOLOGUE AFUA_1G14840)"/>
    <property type="match status" value="1"/>
</dbReference>
<dbReference type="SUPFAM" id="SSF56300">
    <property type="entry name" value="Metallo-dependent phosphatases"/>
    <property type="match status" value="1"/>
</dbReference>
<organism evidence="2 3">
    <name type="scientific">Microvirga arsenatis</name>
    <dbReference type="NCBI Taxonomy" id="2692265"/>
    <lineage>
        <taxon>Bacteria</taxon>
        <taxon>Pseudomonadati</taxon>
        <taxon>Pseudomonadota</taxon>
        <taxon>Alphaproteobacteria</taxon>
        <taxon>Hyphomicrobiales</taxon>
        <taxon>Methylobacteriaceae</taxon>
        <taxon>Microvirga</taxon>
    </lineage>
</organism>
<feature type="compositionally biased region" description="Low complexity" evidence="1">
    <location>
        <begin position="39"/>
        <end position="53"/>
    </location>
</feature>
<evidence type="ECO:0000256" key="1">
    <source>
        <dbReference type="SAM" id="MobiDB-lite"/>
    </source>
</evidence>
<sequence>MTDAPRTTPKPRTIPPLPKSTPGTPTAPLRRPTHDASRGRAAARSAPARPKAAPDCGMRFWIMSDLHVDDGRLPPFTLPDHLPDCDAVLIAGGVASDLEEALRWVDRSLRSRCRDHPILMVPGNEEYWNGRPMAETLARGREFARNTGITLLSDETASLVDRQGRGVHVVGATLWTDWGLNGADRATVARGFARGSWPDCQRIILTQQRSWSPHVAAGAHARSRAYIEDVLGSIVCQEHGIRPSPESMITGVRPGDRAVVLTHHAPSRRSLPDDWIGWCSTERWLPTAHASDLEPIMQSWGAPALWVHGHVAGAVDYRVGKTRVVSNPGGTGHTDAPSPGLIVEV</sequence>
<dbReference type="PANTHER" id="PTHR37844">
    <property type="entry name" value="SER/THR PROTEIN PHOSPHATASE SUPERFAMILY (AFU_ORTHOLOGUE AFUA_1G14840)"/>
    <property type="match status" value="1"/>
</dbReference>
<keyword evidence="3" id="KW-1185">Reference proteome</keyword>
<evidence type="ECO:0000313" key="2">
    <source>
        <dbReference type="EMBL" id="NBJ23716.1"/>
    </source>
</evidence>
<dbReference type="EMBL" id="JAAAXJ010000002">
    <property type="protein sequence ID" value="NBJ23716.1"/>
    <property type="molecule type" value="Genomic_DNA"/>
</dbReference>
<dbReference type="InterPro" id="IPR029052">
    <property type="entry name" value="Metallo-depent_PP-like"/>
</dbReference>
<dbReference type="Gene3D" id="3.60.21.10">
    <property type="match status" value="1"/>
</dbReference>
<dbReference type="RefSeq" id="WP_161721100.1">
    <property type="nucleotide sequence ID" value="NZ_JAAAXI010000001.1"/>
</dbReference>
<feature type="region of interest" description="Disordered" evidence="1">
    <location>
        <begin position="1"/>
        <end position="53"/>
    </location>
</feature>